<gene>
    <name evidence="1" type="ORF">PSON_ATCC_30995.1.T0010541</name>
    <name evidence="2" type="ORF">PSON_ATCC_30995.1.T0010542</name>
</gene>
<accession>A0A8S1JV48</accession>
<proteinExistence type="predicted"/>
<evidence type="ECO:0000313" key="1">
    <source>
        <dbReference type="EMBL" id="CAD8046299.1"/>
    </source>
</evidence>
<sequence length="167" mass="19936">MQSFLQIVNRSLLSLLQFNRTITIAYNQLEICSFYKNFGFPSWFKLYGIYQCPKNLNQKYISATPRSHQRSYLNPKVHRAITSTCSYWENPPRECFKQKVEKLTITDKLQNARNPIKGEYYFLLYKFSRESAQSYVEVAPNLCIHNFIRVEMKEELIVKNFKMAFEE</sequence>
<dbReference type="EMBL" id="CAJJDN010000001">
    <property type="protein sequence ID" value="CAD8046299.1"/>
    <property type="molecule type" value="Genomic_DNA"/>
</dbReference>
<evidence type="ECO:0000313" key="3">
    <source>
        <dbReference type="Proteomes" id="UP000692954"/>
    </source>
</evidence>
<keyword evidence="3" id="KW-1185">Reference proteome</keyword>
<protein>
    <submittedName>
        <fullName evidence="2">Uncharacterized protein</fullName>
    </submittedName>
</protein>
<evidence type="ECO:0000313" key="2">
    <source>
        <dbReference type="EMBL" id="CAD8046301.1"/>
    </source>
</evidence>
<organism evidence="2 3">
    <name type="scientific">Paramecium sonneborni</name>
    <dbReference type="NCBI Taxonomy" id="65129"/>
    <lineage>
        <taxon>Eukaryota</taxon>
        <taxon>Sar</taxon>
        <taxon>Alveolata</taxon>
        <taxon>Ciliophora</taxon>
        <taxon>Intramacronucleata</taxon>
        <taxon>Oligohymenophorea</taxon>
        <taxon>Peniculida</taxon>
        <taxon>Parameciidae</taxon>
        <taxon>Paramecium</taxon>
    </lineage>
</organism>
<comment type="caution">
    <text evidence="2">The sequence shown here is derived from an EMBL/GenBank/DDBJ whole genome shotgun (WGS) entry which is preliminary data.</text>
</comment>
<dbReference type="Proteomes" id="UP000692954">
    <property type="component" value="Unassembled WGS sequence"/>
</dbReference>
<dbReference type="AlphaFoldDB" id="A0A8S1JV48"/>
<dbReference type="EMBL" id="CAJJDN010000001">
    <property type="protein sequence ID" value="CAD8046301.1"/>
    <property type="molecule type" value="Genomic_DNA"/>
</dbReference>
<name>A0A8S1JV48_9CILI</name>
<reference evidence="2" key="1">
    <citation type="submission" date="2021-01" db="EMBL/GenBank/DDBJ databases">
        <authorList>
            <consortium name="Genoscope - CEA"/>
            <person name="William W."/>
        </authorList>
    </citation>
    <scope>NUCLEOTIDE SEQUENCE</scope>
</reference>